<comment type="similarity">
    <text evidence="1 2">Belongs to the plant LTP family.</text>
</comment>
<evidence type="ECO:0000256" key="3">
    <source>
        <dbReference type="SAM" id="SignalP"/>
    </source>
</evidence>
<feature type="domain" description="Bifunctional inhibitor/plant lipid transfer protein/seed storage helical" evidence="4">
    <location>
        <begin position="30"/>
        <end position="113"/>
    </location>
</feature>
<dbReference type="SUPFAM" id="SSF47699">
    <property type="entry name" value="Bifunctional inhibitor/lipid-transfer protein/seed storage 2S albumin"/>
    <property type="match status" value="1"/>
</dbReference>
<keyword evidence="6" id="KW-1185">Reference proteome</keyword>
<dbReference type="Pfam" id="PF00234">
    <property type="entry name" value="Tryp_alpha_amyl"/>
    <property type="match status" value="1"/>
</dbReference>
<evidence type="ECO:0000313" key="5">
    <source>
        <dbReference type="EMBL" id="KAK9740085.1"/>
    </source>
</evidence>
<dbReference type="GO" id="GO:0008289">
    <property type="term" value="F:lipid binding"/>
    <property type="evidence" value="ECO:0007669"/>
    <property type="project" value="UniProtKB-KW"/>
</dbReference>
<accession>A0AAW1M0N0</accession>
<evidence type="ECO:0000313" key="6">
    <source>
        <dbReference type="Proteomes" id="UP001443914"/>
    </source>
</evidence>
<dbReference type="GO" id="GO:0006869">
    <property type="term" value="P:lipid transport"/>
    <property type="evidence" value="ECO:0007669"/>
    <property type="project" value="InterPro"/>
</dbReference>
<dbReference type="InterPro" id="IPR016140">
    <property type="entry name" value="Bifunc_inhib/LTP/seed_store"/>
</dbReference>
<evidence type="ECO:0000256" key="1">
    <source>
        <dbReference type="ARBA" id="ARBA00009748"/>
    </source>
</evidence>
<dbReference type="Proteomes" id="UP001443914">
    <property type="component" value="Unassembled WGS sequence"/>
</dbReference>
<proteinExistence type="inferred from homology"/>
<gene>
    <name evidence="5" type="ORF">RND81_03G010100</name>
</gene>
<dbReference type="InterPro" id="IPR000528">
    <property type="entry name" value="Plant_nsLTP"/>
</dbReference>
<dbReference type="PRINTS" id="PR00382">
    <property type="entry name" value="LIPIDTRNSFER"/>
</dbReference>
<reference evidence="5" key="1">
    <citation type="submission" date="2024-03" db="EMBL/GenBank/DDBJ databases">
        <title>WGS assembly of Saponaria officinalis var. Norfolk2.</title>
        <authorList>
            <person name="Jenkins J."/>
            <person name="Shu S."/>
            <person name="Grimwood J."/>
            <person name="Barry K."/>
            <person name="Goodstein D."/>
            <person name="Schmutz J."/>
            <person name="Leebens-Mack J."/>
            <person name="Osbourn A."/>
        </authorList>
    </citation>
    <scope>NUCLEOTIDE SEQUENCE [LARGE SCALE GENOMIC DNA]</scope>
    <source>
        <strain evidence="5">JIC</strain>
    </source>
</reference>
<feature type="signal peptide" evidence="3">
    <location>
        <begin position="1"/>
        <end position="27"/>
    </location>
</feature>
<dbReference type="Gene3D" id="1.10.110.10">
    <property type="entry name" value="Plant lipid-transfer and hydrophobic proteins"/>
    <property type="match status" value="1"/>
</dbReference>
<comment type="caution">
    <text evidence="5">The sequence shown here is derived from an EMBL/GenBank/DDBJ whole genome shotgun (WGS) entry which is preliminary data.</text>
</comment>
<evidence type="ECO:0000256" key="2">
    <source>
        <dbReference type="RuleBase" id="RU000628"/>
    </source>
</evidence>
<feature type="chain" id="PRO_5043732691" description="Non-specific lipid-transfer protein" evidence="3">
    <location>
        <begin position="28"/>
        <end position="129"/>
    </location>
</feature>
<evidence type="ECO:0000259" key="4">
    <source>
        <dbReference type="SMART" id="SM00499"/>
    </source>
</evidence>
<name>A0AAW1M0N0_SAPOF</name>
<keyword evidence="2" id="KW-0446">Lipid-binding</keyword>
<dbReference type="SMART" id="SM00499">
    <property type="entry name" value="AAI"/>
    <property type="match status" value="1"/>
</dbReference>
<protein>
    <recommendedName>
        <fullName evidence="2">Non-specific lipid-transfer protein</fullName>
    </recommendedName>
</protein>
<sequence length="129" mass="13740">MANNKKLTCLIFLGILILLISPNASQALTCGEVINDLISCLGYLKNGGDPSAVCCDGAKKLYNTANTTSVRRVACACIKQAAQAYSVNYGFANALPPKCGVHVDYKLTPDLDCATKIRLQNSIMINSIP</sequence>
<keyword evidence="2" id="KW-0813">Transport</keyword>
<dbReference type="InterPro" id="IPR036312">
    <property type="entry name" value="Bifun_inhib/LTP/seed_sf"/>
</dbReference>
<keyword evidence="3" id="KW-0732">Signal</keyword>
<comment type="function">
    <text evidence="2">Plant non-specific lipid-transfer proteins transfer phospholipids as well as galactolipids across membranes. May play a role in wax or cutin deposition in the cell walls of expanding epidermal cells and certain secretory tissues.</text>
</comment>
<dbReference type="PANTHER" id="PTHR33076">
    <property type="entry name" value="NON-SPECIFIC LIPID-TRANSFER PROTEIN 2-RELATED"/>
    <property type="match status" value="1"/>
</dbReference>
<organism evidence="5 6">
    <name type="scientific">Saponaria officinalis</name>
    <name type="common">Common soapwort</name>
    <name type="synonym">Lychnis saponaria</name>
    <dbReference type="NCBI Taxonomy" id="3572"/>
    <lineage>
        <taxon>Eukaryota</taxon>
        <taxon>Viridiplantae</taxon>
        <taxon>Streptophyta</taxon>
        <taxon>Embryophyta</taxon>
        <taxon>Tracheophyta</taxon>
        <taxon>Spermatophyta</taxon>
        <taxon>Magnoliopsida</taxon>
        <taxon>eudicotyledons</taxon>
        <taxon>Gunneridae</taxon>
        <taxon>Pentapetalae</taxon>
        <taxon>Caryophyllales</taxon>
        <taxon>Caryophyllaceae</taxon>
        <taxon>Caryophylleae</taxon>
        <taxon>Saponaria</taxon>
    </lineage>
</organism>
<dbReference type="EMBL" id="JBDFQZ010000003">
    <property type="protein sequence ID" value="KAK9740085.1"/>
    <property type="molecule type" value="Genomic_DNA"/>
</dbReference>
<dbReference type="AlphaFoldDB" id="A0AAW1M0N0"/>
<dbReference type="CDD" id="cd01960">
    <property type="entry name" value="nsLTP1"/>
    <property type="match status" value="1"/>
</dbReference>